<dbReference type="Gene3D" id="2.130.10.130">
    <property type="entry name" value="Integrin alpha, N-terminal"/>
    <property type="match status" value="1"/>
</dbReference>
<dbReference type="Gene3D" id="3.40.390.10">
    <property type="entry name" value="Collagenase (Catalytic Domain)"/>
    <property type="match status" value="1"/>
</dbReference>
<accession>A0A933W2K2</accession>
<feature type="domain" description="Peptidase M12B" evidence="3">
    <location>
        <begin position="220"/>
        <end position="415"/>
    </location>
</feature>
<dbReference type="GO" id="GO:0006508">
    <property type="term" value="P:proteolysis"/>
    <property type="evidence" value="ECO:0007669"/>
    <property type="project" value="InterPro"/>
</dbReference>
<dbReference type="InterPro" id="IPR024079">
    <property type="entry name" value="MetalloPept_cat_dom_sf"/>
</dbReference>
<dbReference type="InterPro" id="IPR001590">
    <property type="entry name" value="Peptidase_M12B"/>
</dbReference>
<proteinExistence type="predicted"/>
<gene>
    <name evidence="4" type="ORF">HZA61_11745</name>
</gene>
<dbReference type="InterPro" id="IPR028994">
    <property type="entry name" value="Integrin_alpha_N"/>
</dbReference>
<dbReference type="NCBIfam" id="TIGR04183">
    <property type="entry name" value="Por_Secre_tail"/>
    <property type="match status" value="1"/>
</dbReference>
<dbReference type="GO" id="GO:0004222">
    <property type="term" value="F:metalloendopeptidase activity"/>
    <property type="evidence" value="ECO:0007669"/>
    <property type="project" value="InterPro"/>
</dbReference>
<dbReference type="InterPro" id="IPR013783">
    <property type="entry name" value="Ig-like_fold"/>
</dbReference>
<dbReference type="InterPro" id="IPR026444">
    <property type="entry name" value="Secre_tail"/>
</dbReference>
<dbReference type="AlphaFoldDB" id="A0A933W2K2"/>
<evidence type="ECO:0000256" key="1">
    <source>
        <dbReference type="ARBA" id="ARBA00022729"/>
    </source>
</evidence>
<evidence type="ECO:0000313" key="4">
    <source>
        <dbReference type="EMBL" id="MBI5170155.1"/>
    </source>
</evidence>
<organism evidence="4 5">
    <name type="scientific">Eiseniibacteriota bacterium</name>
    <dbReference type="NCBI Taxonomy" id="2212470"/>
    <lineage>
        <taxon>Bacteria</taxon>
        <taxon>Candidatus Eiseniibacteriota</taxon>
    </lineage>
</organism>
<dbReference type="Gene3D" id="2.60.40.10">
    <property type="entry name" value="Immunoglobulins"/>
    <property type="match status" value="1"/>
</dbReference>
<dbReference type="SUPFAM" id="SSF55486">
    <property type="entry name" value="Metalloproteases ('zincins'), catalytic domain"/>
    <property type="match status" value="1"/>
</dbReference>
<dbReference type="Pfam" id="PF13517">
    <property type="entry name" value="FG-GAP_3"/>
    <property type="match status" value="2"/>
</dbReference>
<evidence type="ECO:0000313" key="5">
    <source>
        <dbReference type="Proteomes" id="UP000696931"/>
    </source>
</evidence>
<dbReference type="PANTHER" id="PTHR46580">
    <property type="entry name" value="SENSOR KINASE-RELATED"/>
    <property type="match status" value="1"/>
</dbReference>
<dbReference type="EMBL" id="JACRIW010000081">
    <property type="protein sequence ID" value="MBI5170155.1"/>
    <property type="molecule type" value="Genomic_DNA"/>
</dbReference>
<evidence type="ECO:0000256" key="2">
    <source>
        <dbReference type="SAM" id="SignalP"/>
    </source>
</evidence>
<dbReference type="Proteomes" id="UP000696931">
    <property type="component" value="Unassembled WGS sequence"/>
</dbReference>
<dbReference type="Pfam" id="PF13688">
    <property type="entry name" value="Reprolysin_5"/>
    <property type="match status" value="1"/>
</dbReference>
<name>A0A933W2K2_UNCEI</name>
<dbReference type="PROSITE" id="PS50215">
    <property type="entry name" value="ADAM_MEPRO"/>
    <property type="match status" value="1"/>
</dbReference>
<dbReference type="InterPro" id="IPR013517">
    <property type="entry name" value="FG-GAP"/>
</dbReference>
<feature type="chain" id="PRO_5036898854" evidence="2">
    <location>
        <begin position="27"/>
        <end position="1093"/>
    </location>
</feature>
<reference evidence="4" key="1">
    <citation type="submission" date="2020-07" db="EMBL/GenBank/DDBJ databases">
        <title>Huge and variable diversity of episymbiotic CPR bacteria and DPANN archaea in groundwater ecosystems.</title>
        <authorList>
            <person name="He C.Y."/>
            <person name="Keren R."/>
            <person name="Whittaker M."/>
            <person name="Farag I.F."/>
            <person name="Doudna J."/>
            <person name="Cate J.H.D."/>
            <person name="Banfield J.F."/>
        </authorList>
    </citation>
    <scope>NUCLEOTIDE SEQUENCE</scope>
    <source>
        <strain evidence="4">NC_groundwater_1813_Pr3_B-0.1um_71_17</strain>
    </source>
</reference>
<dbReference type="SUPFAM" id="SSF69318">
    <property type="entry name" value="Integrin alpha N-terminal domain"/>
    <property type="match status" value="1"/>
</dbReference>
<feature type="signal peptide" evidence="2">
    <location>
        <begin position="1"/>
        <end position="26"/>
    </location>
</feature>
<protein>
    <submittedName>
        <fullName evidence="4">VCBS repeat-containing protein</fullName>
    </submittedName>
</protein>
<dbReference type="Gene3D" id="2.30.30.100">
    <property type="match status" value="1"/>
</dbReference>
<evidence type="ECO:0000259" key="3">
    <source>
        <dbReference type="PROSITE" id="PS50215"/>
    </source>
</evidence>
<sequence>MKSRRLLVSLPLLALALSSLTAAAHAASPFVRAASPVRTVDAALATGLVPQRETVAYLGVDEAALAEFRSGDGGTLELPAPDGSTLSLELARVDVLAPGATITFTDDAGSHAYTPDVVCFRGTIAGESGSWAALTLTADGALGVIETHGEQLQLAPVAASIAGGRALHALSPATNLASAASTFTCGVNESTEAELDPAGPQPRLPRAATPNGVQIDAPRKVFAIAVDCDYELYTTFSSNLANATAYVVSLMNVVSLIYERDLEATLNVSYLNFWSTVSDPYTQSTTGTQLPEFRNWWNSNRSFVPRSLATLLSARPLGGGIAYINQLCSGSLGYSVSAIDAAYSYPTNTSTWDATVVAHELGHNFGSYHTHSCNWQSLGYLPTNALIDSCQAGEEGCIAPTLHVPPDKGTIMSYCHLLAGGQTNIRLDFHPICIDYMRARINAAGCATTPAPLPPRTPSIAAIATGARVSWVAGGSTGVTGYSVWRSRTMLDAAPQYRGFTTGLTFDDTEMGTFYYKVRTVRAADSSSFSAEVKLNLCPLASSPNVSTGSAPIATATADLDHDGDADLVVANSGSTTVSVLRGNGNGTFAAGVAYAAAGTPACVAISDVDLDGDPDLLVGTQADSALWVLRGNGDGTFAAGVRTPLNAQPSGIAIADFDEDGADDLAIAGSLGGLLTLRGHTTAGVPDGTFEAPVVVPVSAQTRQVIVGDFNEDGIWDLATTASGLKVLLGQGSGGVGDGTFGAAASYNAGGTPWDLASADFNLDGIADLAVANSGASSVSMFLGAGSGGVGNGTFPVSGTSVSVNSNPRGLVVTDWNGDGVPDLAVANSSTTAKTMSMLTGKGDGTFNAAVTSAANTKAWAIALGDFNGDGGADLAVVNNGTNTATIWRAGCGSAAALGVTTPAGGDTWIATQQRTIVWTRTANVTHAHVELSRDGGTTWQRLASHVPGTAWTWTVTGAGTSTARVRVIDAARQQVIAQSAADFTIVPASALAVEDDAAARFGVRGVWPNPARGAISVTFALPQGGAHATLELIDLAGRRVVSRDLSALGAGVHTLPLAGPGAASGALRPGMYVVRLARPGQVSSAKVAVLR</sequence>
<keyword evidence="1 2" id="KW-0732">Signal</keyword>
<comment type="caution">
    <text evidence="4">The sequence shown here is derived from an EMBL/GenBank/DDBJ whole genome shotgun (WGS) entry which is preliminary data.</text>
</comment>
<dbReference type="PANTHER" id="PTHR46580:SF4">
    <property type="entry name" value="ATP_GTP-BINDING PROTEIN"/>
    <property type="match status" value="1"/>
</dbReference>